<dbReference type="OrthoDB" id="2275718at2759"/>
<sequence>MNPQQVPQSRSSANGFTRRRGEKETGNRLENKFQPGKSNFNRMTTAGVQTGNKGGIESPSHDRLVYLTTCLIGHQVEVQVVDGSLFTGIFHATNAEKDFGIILKMARVTKAGSSRGQKNISDSVQKHPSKTLIIPAKELVQIVAKSVPVTRDGLMNEFQNNQLHDIMIDSSISQSRHVDLERELKPWVPDDDNSECPELDNTFDRHWNRGWDQFEANAALFGVKSTFNEELYTTKLDRGPQMRELEKEALRLAREIEGEDTQDLHLAEERGIHFHDKFDLDEETKYSSVFRGVDDSGYDEDEDILDSKNSQTFGDVSDSLPNNASQPTSSFPTLAEVQSSHLNTTDDFHTSGALDGTSIIENNQTDQQQAGGNYTKQDTEKHMVHDRKQTSQSKESSLLVNEESTDKGLSAMVTASAPTKVSSKAQEKTSSGEVSSTSESGNAAPTAASGPWLSLSSSVGSLTSEKSTLNPHAKEFRLNPNAKSFVPSSASPIRAASPVSDASFYYPANVAPAPHMHGMPVGIGMGPAFPSHQPVIFGPQGTPLQPPHGYFHPNSPQYGQQMHLGQPRQVVYMPTYPPDMPYKGRDF</sequence>
<organism evidence="4 5">
    <name type="scientific">Helianthus annuus</name>
    <name type="common">Common sunflower</name>
    <dbReference type="NCBI Taxonomy" id="4232"/>
    <lineage>
        <taxon>Eukaryota</taxon>
        <taxon>Viridiplantae</taxon>
        <taxon>Streptophyta</taxon>
        <taxon>Embryophyta</taxon>
        <taxon>Tracheophyta</taxon>
        <taxon>Spermatophyta</taxon>
        <taxon>Magnoliopsida</taxon>
        <taxon>eudicotyledons</taxon>
        <taxon>Gunneridae</taxon>
        <taxon>Pentapetalae</taxon>
        <taxon>asterids</taxon>
        <taxon>campanulids</taxon>
        <taxon>Asterales</taxon>
        <taxon>Asteraceae</taxon>
        <taxon>Asteroideae</taxon>
        <taxon>Heliantheae alliance</taxon>
        <taxon>Heliantheae</taxon>
        <taxon>Helianthus</taxon>
    </lineage>
</organism>
<dbReference type="OMA" id="HPRLYNG"/>
<dbReference type="Pfam" id="PF14438">
    <property type="entry name" value="SM-ATX"/>
    <property type="match status" value="1"/>
</dbReference>
<dbReference type="PANTHER" id="PTHR12854:SF7">
    <property type="entry name" value="ATAXIN-2 HOMOLOG"/>
    <property type="match status" value="1"/>
</dbReference>
<reference evidence="3 5" key="1">
    <citation type="journal article" date="2017" name="Nature">
        <title>The sunflower genome provides insights into oil metabolism, flowering and Asterid evolution.</title>
        <authorList>
            <person name="Badouin H."/>
            <person name="Gouzy J."/>
            <person name="Grassa C.J."/>
            <person name="Murat F."/>
            <person name="Staton S.E."/>
            <person name="Cottret L."/>
            <person name="Lelandais-Briere C."/>
            <person name="Owens G.L."/>
            <person name="Carrere S."/>
            <person name="Mayjonade B."/>
            <person name="Legrand L."/>
            <person name="Gill N."/>
            <person name="Kane N.C."/>
            <person name="Bowers J.E."/>
            <person name="Hubner S."/>
            <person name="Bellec A."/>
            <person name="Berard A."/>
            <person name="Berges H."/>
            <person name="Blanchet N."/>
            <person name="Boniface M.C."/>
            <person name="Brunel D."/>
            <person name="Catrice O."/>
            <person name="Chaidir N."/>
            <person name="Claudel C."/>
            <person name="Donnadieu C."/>
            <person name="Faraut T."/>
            <person name="Fievet G."/>
            <person name="Helmstetter N."/>
            <person name="King M."/>
            <person name="Knapp S.J."/>
            <person name="Lai Z."/>
            <person name="Le Paslier M.C."/>
            <person name="Lippi Y."/>
            <person name="Lorenzon L."/>
            <person name="Mandel J.R."/>
            <person name="Marage G."/>
            <person name="Marchand G."/>
            <person name="Marquand E."/>
            <person name="Bret-Mestries E."/>
            <person name="Morien E."/>
            <person name="Nambeesan S."/>
            <person name="Nguyen T."/>
            <person name="Pegot-Espagnet P."/>
            <person name="Pouilly N."/>
            <person name="Raftis F."/>
            <person name="Sallet E."/>
            <person name="Schiex T."/>
            <person name="Thomas J."/>
            <person name="Vandecasteele C."/>
            <person name="Vares D."/>
            <person name="Vear F."/>
            <person name="Vautrin S."/>
            <person name="Crespi M."/>
            <person name="Mangin B."/>
            <person name="Burke J.M."/>
            <person name="Salse J."/>
            <person name="Munos S."/>
            <person name="Vincourt P."/>
            <person name="Rieseberg L.H."/>
            <person name="Langlade N.B."/>
        </authorList>
    </citation>
    <scope>NUCLEOTIDE SEQUENCE [LARGE SCALE GENOMIC DNA]</scope>
    <source>
        <strain evidence="5">cv. SF193</strain>
        <tissue evidence="3">Leaves</tissue>
    </source>
</reference>
<name>A0A251TRN9_HELAN</name>
<dbReference type="EMBL" id="MNCJ02000325">
    <property type="protein sequence ID" value="KAF5787995.1"/>
    <property type="molecule type" value="Genomic_DNA"/>
</dbReference>
<gene>
    <name evidence="4" type="primary">CID3</name>
    <name evidence="4" type="ORF">HannXRQ_Chr10g0312291</name>
    <name evidence="3" type="ORF">HanXRQr2_Chr10g0459131</name>
</gene>
<evidence type="ECO:0000313" key="4">
    <source>
        <dbReference type="EMBL" id="OTG12681.1"/>
    </source>
</evidence>
<evidence type="ECO:0000256" key="1">
    <source>
        <dbReference type="SAM" id="MobiDB-lite"/>
    </source>
</evidence>
<feature type="compositionally biased region" description="Polar residues" evidence="1">
    <location>
        <begin position="1"/>
        <end position="15"/>
    </location>
</feature>
<feature type="compositionally biased region" description="Polar residues" evidence="1">
    <location>
        <begin position="365"/>
        <end position="376"/>
    </location>
</feature>
<accession>A0A251TRN9</accession>
<protein>
    <submittedName>
        <fullName evidence="3">LsmAD domain, ataxin-2, ataxin 2, SM domain-containing protein</fullName>
    </submittedName>
    <submittedName>
        <fullName evidence="4">Putative CTC-interacting domain 3</fullName>
    </submittedName>
</protein>
<dbReference type="InterPro" id="IPR009818">
    <property type="entry name" value="PAM2_motif"/>
</dbReference>
<dbReference type="AlphaFoldDB" id="A0A251TRN9"/>
<feature type="compositionally biased region" description="Polar residues" evidence="1">
    <location>
        <begin position="390"/>
        <end position="399"/>
    </location>
</feature>
<dbReference type="Pfam" id="PF06741">
    <property type="entry name" value="LsmAD"/>
    <property type="match status" value="1"/>
</dbReference>
<feature type="region of interest" description="Disordered" evidence="1">
    <location>
        <begin position="365"/>
        <end position="451"/>
    </location>
</feature>
<dbReference type="Proteomes" id="UP000215914">
    <property type="component" value="Chromosome 10"/>
</dbReference>
<dbReference type="GO" id="GO:0003729">
    <property type="term" value="F:mRNA binding"/>
    <property type="evidence" value="ECO:0000318"/>
    <property type="project" value="GO_Central"/>
</dbReference>
<dbReference type="InterPro" id="IPR025852">
    <property type="entry name" value="SM_dom_ATX"/>
</dbReference>
<dbReference type="GO" id="GO:0010494">
    <property type="term" value="C:cytoplasmic stress granule"/>
    <property type="evidence" value="ECO:0000318"/>
    <property type="project" value="GO_Central"/>
</dbReference>
<dbReference type="EMBL" id="CM007899">
    <property type="protein sequence ID" value="OTG12681.1"/>
    <property type="molecule type" value="Genomic_DNA"/>
</dbReference>
<reference evidence="4" key="2">
    <citation type="submission" date="2017-02" db="EMBL/GenBank/DDBJ databases">
        <title>Sunflower complete genome.</title>
        <authorList>
            <person name="Langlade N."/>
            <person name="Munos S."/>
        </authorList>
    </citation>
    <scope>NUCLEOTIDE SEQUENCE [LARGE SCALE GENOMIC DNA]</scope>
    <source>
        <tissue evidence="4">Leaves</tissue>
    </source>
</reference>
<feature type="compositionally biased region" description="Low complexity" evidence="1">
    <location>
        <begin position="429"/>
        <end position="441"/>
    </location>
</feature>
<dbReference type="InterPro" id="IPR009604">
    <property type="entry name" value="LsmAD_domain"/>
</dbReference>
<dbReference type="STRING" id="4232.A0A251TRN9"/>
<dbReference type="Pfam" id="PF07145">
    <property type="entry name" value="PAM2"/>
    <property type="match status" value="1"/>
</dbReference>
<feature type="domain" description="LsmAD" evidence="2">
    <location>
        <begin position="221"/>
        <end position="292"/>
    </location>
</feature>
<dbReference type="InterPro" id="IPR045117">
    <property type="entry name" value="ATXN2-like"/>
</dbReference>
<evidence type="ECO:0000313" key="5">
    <source>
        <dbReference type="Proteomes" id="UP000215914"/>
    </source>
</evidence>
<keyword evidence="5" id="KW-1185">Reference proteome</keyword>
<feature type="compositionally biased region" description="Polar residues" evidence="1">
    <location>
        <begin position="307"/>
        <end position="333"/>
    </location>
</feature>
<evidence type="ECO:0000313" key="3">
    <source>
        <dbReference type="EMBL" id="KAF5787995.1"/>
    </source>
</evidence>
<reference evidence="3" key="3">
    <citation type="submission" date="2020-06" db="EMBL/GenBank/DDBJ databases">
        <title>Helianthus annuus Genome sequencing and assembly Release 2.</title>
        <authorList>
            <person name="Gouzy J."/>
            <person name="Langlade N."/>
            <person name="Munos S."/>
        </authorList>
    </citation>
    <scope>NUCLEOTIDE SEQUENCE</scope>
    <source>
        <tissue evidence="3">Leaves</tissue>
    </source>
</reference>
<dbReference type="SMART" id="SM01272">
    <property type="entry name" value="LsmAD"/>
    <property type="match status" value="1"/>
</dbReference>
<feature type="compositionally biased region" description="Basic and acidic residues" evidence="1">
    <location>
        <begin position="377"/>
        <end position="389"/>
    </location>
</feature>
<dbReference type="Gramene" id="mRNA:HanXRQr2_Chr10g0459131">
    <property type="protein sequence ID" value="mRNA:HanXRQr2_Chr10g0459131"/>
    <property type="gene ID" value="HanXRQr2_Chr10g0459131"/>
</dbReference>
<dbReference type="GO" id="GO:0034063">
    <property type="term" value="P:stress granule assembly"/>
    <property type="evidence" value="ECO:0000318"/>
    <property type="project" value="GO_Central"/>
</dbReference>
<dbReference type="PANTHER" id="PTHR12854">
    <property type="entry name" value="ATAXIN 2-RELATED"/>
    <property type="match status" value="1"/>
</dbReference>
<proteinExistence type="predicted"/>
<feature type="region of interest" description="Disordered" evidence="1">
    <location>
        <begin position="1"/>
        <end position="43"/>
    </location>
</feature>
<feature type="region of interest" description="Disordered" evidence="1">
    <location>
        <begin position="291"/>
        <end position="333"/>
    </location>
</feature>
<dbReference type="FunCoup" id="A0A251TRN9">
    <property type="interactions" value="3725"/>
</dbReference>
<evidence type="ECO:0000259" key="2">
    <source>
        <dbReference type="SMART" id="SM01272"/>
    </source>
</evidence>
<dbReference type="InParanoid" id="A0A251TRN9"/>
<feature type="compositionally biased region" description="Basic and acidic residues" evidence="1">
    <location>
        <begin position="19"/>
        <end position="31"/>
    </location>
</feature>